<feature type="transmembrane region" description="Helical" evidence="5">
    <location>
        <begin position="44"/>
        <end position="65"/>
    </location>
</feature>
<dbReference type="Pfam" id="PF04116">
    <property type="entry name" value="FA_hydroxylase"/>
    <property type="match status" value="1"/>
</dbReference>
<dbReference type="InterPro" id="IPR006694">
    <property type="entry name" value="Fatty_acid_hydroxylase"/>
</dbReference>
<evidence type="ECO:0000256" key="2">
    <source>
        <dbReference type="ARBA" id="ARBA00022692"/>
    </source>
</evidence>
<evidence type="ECO:0000259" key="6">
    <source>
        <dbReference type="Pfam" id="PF04116"/>
    </source>
</evidence>
<proteinExistence type="predicted"/>
<keyword evidence="4 5" id="KW-0472">Membrane</keyword>
<evidence type="ECO:0000313" key="7">
    <source>
        <dbReference type="Proteomes" id="UP000192223"/>
    </source>
</evidence>
<feature type="transmembrane region" description="Helical" evidence="5">
    <location>
        <begin position="86"/>
        <end position="111"/>
    </location>
</feature>
<accession>A0A1W4WN39</accession>
<dbReference type="GO" id="GO:0005506">
    <property type="term" value="F:iron ion binding"/>
    <property type="evidence" value="ECO:0007669"/>
    <property type="project" value="InterPro"/>
</dbReference>
<dbReference type="InParanoid" id="A0A1W4WN39"/>
<evidence type="ECO:0000256" key="5">
    <source>
        <dbReference type="SAM" id="Phobius"/>
    </source>
</evidence>
<dbReference type="GO" id="GO:0016020">
    <property type="term" value="C:membrane"/>
    <property type="evidence" value="ECO:0007669"/>
    <property type="project" value="UniProtKB-SubCell"/>
</dbReference>
<dbReference type="OrthoDB" id="408954at2759"/>
<protein>
    <submittedName>
        <fullName evidence="8">Delta(7)-sterol 5(6)-desaturase erg31-like</fullName>
    </submittedName>
</protein>
<organism evidence="7 8">
    <name type="scientific">Agrilus planipennis</name>
    <name type="common">Emerald ash borer</name>
    <name type="synonym">Agrilus marcopoli</name>
    <dbReference type="NCBI Taxonomy" id="224129"/>
    <lineage>
        <taxon>Eukaryota</taxon>
        <taxon>Metazoa</taxon>
        <taxon>Ecdysozoa</taxon>
        <taxon>Arthropoda</taxon>
        <taxon>Hexapoda</taxon>
        <taxon>Insecta</taxon>
        <taxon>Pterygota</taxon>
        <taxon>Neoptera</taxon>
        <taxon>Endopterygota</taxon>
        <taxon>Coleoptera</taxon>
        <taxon>Polyphaga</taxon>
        <taxon>Elateriformia</taxon>
        <taxon>Buprestoidea</taxon>
        <taxon>Buprestidae</taxon>
        <taxon>Agrilinae</taxon>
        <taxon>Agrilus</taxon>
    </lineage>
</organism>
<dbReference type="RefSeq" id="XP_018321877.1">
    <property type="nucleotide sequence ID" value="XM_018466375.2"/>
</dbReference>
<reference evidence="8" key="1">
    <citation type="submission" date="2025-08" db="UniProtKB">
        <authorList>
            <consortium name="RefSeq"/>
        </authorList>
    </citation>
    <scope>IDENTIFICATION</scope>
    <source>
        <tissue evidence="8">Entire body</tissue>
    </source>
</reference>
<keyword evidence="3 5" id="KW-1133">Transmembrane helix</keyword>
<dbReference type="KEGG" id="apln:108734726"/>
<feature type="domain" description="Fatty acid hydroxylase" evidence="6">
    <location>
        <begin position="185"/>
        <end position="313"/>
    </location>
</feature>
<feature type="transmembrane region" description="Helical" evidence="5">
    <location>
        <begin position="171"/>
        <end position="189"/>
    </location>
</feature>
<dbReference type="STRING" id="224129.A0A1W4WN39"/>
<keyword evidence="7" id="KW-1185">Reference proteome</keyword>
<dbReference type="GO" id="GO:0008610">
    <property type="term" value="P:lipid biosynthetic process"/>
    <property type="evidence" value="ECO:0007669"/>
    <property type="project" value="InterPro"/>
</dbReference>
<dbReference type="GO" id="GO:0016491">
    <property type="term" value="F:oxidoreductase activity"/>
    <property type="evidence" value="ECO:0007669"/>
    <property type="project" value="InterPro"/>
</dbReference>
<evidence type="ECO:0000256" key="3">
    <source>
        <dbReference type="ARBA" id="ARBA00022989"/>
    </source>
</evidence>
<dbReference type="AlphaFoldDB" id="A0A1W4WN39"/>
<evidence type="ECO:0000313" key="8">
    <source>
        <dbReference type="RefSeq" id="XP_018321877.1"/>
    </source>
</evidence>
<dbReference type="Proteomes" id="UP000192223">
    <property type="component" value="Unplaced"/>
</dbReference>
<feature type="transmembrane region" description="Helical" evidence="5">
    <location>
        <begin position="240"/>
        <end position="263"/>
    </location>
</feature>
<dbReference type="InterPro" id="IPR050307">
    <property type="entry name" value="Sterol_Desaturase_Related"/>
</dbReference>
<feature type="transmembrane region" description="Helical" evidence="5">
    <location>
        <begin position="138"/>
        <end position="159"/>
    </location>
</feature>
<sequence>MDAKQDNCKPKVFYDPMSMNWSEKYSDKIDVVWGKLPDFLRGTLAAIAVFLLGVSFNGEWINITVHLSKQLGYFKAKNFFLTDFKYFWLSSIAVSYSMFILIGGFLHWYFYVRQRDTPEKWKCQPHKFLSPELERHEILMGSFTLFVNCTVSSLIACYVANGGWSMTYYNINDYPLWWFVLQIPAIFIYQDYSTYLLHRLYHRPFLYKHFHKLHHKYKQPTAFSVTAIHPVESVHLELNYALPLFIIPCHWATFYAVCLYVYYNGIINHSGIDFKASWWQPWQPDTMFHDNHHQYFHVNYGFNCEIWDKIHGTYRRKDMIYNEDNFDGKPICEATEEELKNELEERMSENPAAHRGENYLLMKEELVMNLKDKSE</sequence>
<comment type="subcellular location">
    <subcellularLocation>
        <location evidence="1">Membrane</location>
    </subcellularLocation>
</comment>
<keyword evidence="2 5" id="KW-0812">Transmembrane</keyword>
<evidence type="ECO:0000256" key="1">
    <source>
        <dbReference type="ARBA" id="ARBA00004370"/>
    </source>
</evidence>
<evidence type="ECO:0000256" key="4">
    <source>
        <dbReference type="ARBA" id="ARBA00023136"/>
    </source>
</evidence>
<dbReference type="GeneID" id="108734726"/>
<dbReference type="PANTHER" id="PTHR11863">
    <property type="entry name" value="STEROL DESATURASE"/>
    <property type="match status" value="1"/>
</dbReference>
<gene>
    <name evidence="8" type="primary">LOC108734726</name>
</gene>
<name>A0A1W4WN39_AGRPL</name>